<feature type="signal peptide" evidence="1">
    <location>
        <begin position="1"/>
        <end position="17"/>
    </location>
</feature>
<dbReference type="RefSeq" id="XP_010239418.3">
    <property type="nucleotide sequence ID" value="XM_010241116.3"/>
</dbReference>
<evidence type="ECO:0000313" key="3">
    <source>
        <dbReference type="EMBL" id="PNT64892.1"/>
    </source>
</evidence>
<feature type="chain" id="PRO_5044576575" description="Nucleotide-diphospho-sugar transferase domain-containing protein" evidence="1">
    <location>
        <begin position="18"/>
        <end position="333"/>
    </location>
</feature>
<dbReference type="OrthoDB" id="496324at2759"/>
<protein>
    <recommendedName>
        <fullName evidence="2">Nucleotide-diphospho-sugar transferase domain-containing protein</fullName>
    </recommendedName>
</protein>
<reference evidence="3" key="2">
    <citation type="submission" date="2017-06" db="EMBL/GenBank/DDBJ databases">
        <title>WGS assembly of Brachypodium distachyon.</title>
        <authorList>
            <consortium name="The International Brachypodium Initiative"/>
            <person name="Lucas S."/>
            <person name="Harmon-Smith M."/>
            <person name="Lail K."/>
            <person name="Tice H."/>
            <person name="Grimwood J."/>
            <person name="Bruce D."/>
            <person name="Barry K."/>
            <person name="Shu S."/>
            <person name="Lindquist E."/>
            <person name="Wang M."/>
            <person name="Pitluck S."/>
            <person name="Vogel J.P."/>
            <person name="Garvin D.F."/>
            <person name="Mockler T.C."/>
            <person name="Schmutz J."/>
            <person name="Rokhsar D."/>
            <person name="Bevan M.W."/>
        </authorList>
    </citation>
    <scope>NUCLEOTIDE SEQUENCE</scope>
    <source>
        <strain evidence="3">Bd21</strain>
    </source>
</reference>
<dbReference type="Gramene" id="PNT64892">
    <property type="protein sequence ID" value="PNT64892"/>
    <property type="gene ID" value="BRADI_4g34570v3"/>
</dbReference>
<organism evidence="3">
    <name type="scientific">Brachypodium distachyon</name>
    <name type="common">Purple false brome</name>
    <name type="synonym">Trachynia distachya</name>
    <dbReference type="NCBI Taxonomy" id="15368"/>
    <lineage>
        <taxon>Eukaryota</taxon>
        <taxon>Viridiplantae</taxon>
        <taxon>Streptophyta</taxon>
        <taxon>Embryophyta</taxon>
        <taxon>Tracheophyta</taxon>
        <taxon>Spermatophyta</taxon>
        <taxon>Magnoliopsida</taxon>
        <taxon>Liliopsida</taxon>
        <taxon>Poales</taxon>
        <taxon>Poaceae</taxon>
        <taxon>BOP clade</taxon>
        <taxon>Pooideae</taxon>
        <taxon>Stipodae</taxon>
        <taxon>Brachypodieae</taxon>
        <taxon>Brachypodium</taxon>
    </lineage>
</organism>
<evidence type="ECO:0000313" key="5">
    <source>
        <dbReference type="Proteomes" id="UP000008810"/>
    </source>
</evidence>
<gene>
    <name evidence="4" type="primary">LOC100844502</name>
    <name evidence="3" type="ORF">BRADI_4g34570v3</name>
</gene>
<dbReference type="STRING" id="15368.A0A2K2CS99"/>
<keyword evidence="1" id="KW-0732">Signal</keyword>
<sequence>MLSVMFTISNLLRFILAAAIAAACAVMLLSPSSCPGGPDQKELGFRNGTQADRNIGMATAARKDDDGLAELLRSAAMENNVIILTFTNEAWTAPGSLLDLFLESFRIGVNTQPLLKHLVIVAADVKAFERCQRVHPLCHLLLDTGGGGAKFAADKAYMSPDYLEMMWVRNKFQTRVLELGYTFVFTDVDMVWFRNPLLRIPVGADIAISCDRYKNGEEPYDLRKEANGGFLYARPNNRTLGFFVDWYEARTRYTGLHDQHVFEKVKDELSRRHGAAVQFVDTAYFGGFCEPKMDFRKLCTFHGNCLKGLGTKMGRLRDVLGEWKQFRNGTHPK</sequence>
<accession>A0A2K2CS99</accession>
<dbReference type="Pfam" id="PF03407">
    <property type="entry name" value="Nucleotid_trans"/>
    <property type="match status" value="1"/>
</dbReference>
<dbReference type="EnsemblPlants" id="PNT64892">
    <property type="protein sequence ID" value="PNT64892"/>
    <property type="gene ID" value="BRADI_4g34570v3"/>
</dbReference>
<evidence type="ECO:0000259" key="2">
    <source>
        <dbReference type="Pfam" id="PF03407"/>
    </source>
</evidence>
<dbReference type="InterPro" id="IPR005069">
    <property type="entry name" value="Nucl-diP-sugar_transferase"/>
</dbReference>
<dbReference type="AlphaFoldDB" id="A0A2K2CS99"/>
<evidence type="ECO:0000313" key="4">
    <source>
        <dbReference type="EnsemblPlants" id="PNT64892"/>
    </source>
</evidence>
<reference evidence="3 4" key="1">
    <citation type="journal article" date="2010" name="Nature">
        <title>Genome sequencing and analysis of the model grass Brachypodium distachyon.</title>
        <authorList>
            <consortium name="International Brachypodium Initiative"/>
        </authorList>
    </citation>
    <scope>NUCLEOTIDE SEQUENCE [LARGE SCALE GENOMIC DNA]</scope>
    <source>
        <strain evidence="3">Bd21</strain>
        <strain evidence="4">cv. Bd21</strain>
    </source>
</reference>
<keyword evidence="5" id="KW-1185">Reference proteome</keyword>
<name>A0A2K2CS99_BRADI</name>
<proteinExistence type="predicted"/>
<dbReference type="ExpressionAtlas" id="A0A2K2CS99">
    <property type="expression patterns" value="baseline"/>
</dbReference>
<reference evidence="4" key="3">
    <citation type="submission" date="2018-08" db="UniProtKB">
        <authorList>
            <consortium name="EnsemblPlants"/>
        </authorList>
    </citation>
    <scope>IDENTIFICATION</scope>
    <source>
        <strain evidence="4">cv. Bd21</strain>
    </source>
</reference>
<dbReference type="EMBL" id="CM000883">
    <property type="protein sequence ID" value="PNT64892.1"/>
    <property type="molecule type" value="Genomic_DNA"/>
</dbReference>
<evidence type="ECO:0000256" key="1">
    <source>
        <dbReference type="SAM" id="SignalP"/>
    </source>
</evidence>
<feature type="domain" description="Nucleotide-diphospho-sugar transferase" evidence="2">
    <location>
        <begin position="114"/>
        <end position="316"/>
    </location>
</feature>
<dbReference type="PANTHER" id="PTHR46038">
    <property type="entry name" value="EXPRESSED PROTEIN-RELATED"/>
    <property type="match status" value="1"/>
</dbReference>
<dbReference type="InterPro" id="IPR044821">
    <property type="entry name" value="At1g28695/At4g15970-like"/>
</dbReference>
<dbReference type="Proteomes" id="UP000008810">
    <property type="component" value="Chromosome 4"/>
</dbReference>
<dbReference type="GeneID" id="100844502"/>
<dbReference type="PANTHER" id="PTHR46038:SF5">
    <property type="entry name" value="NUCLEOTIDE-DIPHOSPHO-SUGAR TRANSFERASE FAMILY PROTEIN"/>
    <property type="match status" value="1"/>
</dbReference>